<evidence type="ECO:0000256" key="3">
    <source>
        <dbReference type="ARBA" id="ARBA00022691"/>
    </source>
</evidence>
<dbReference type="SUPFAM" id="SSF48371">
    <property type="entry name" value="ARM repeat"/>
    <property type="match status" value="1"/>
</dbReference>
<comment type="caution">
    <text evidence="13">The sequence shown here is derived from an EMBL/GenBank/DDBJ whole genome shotgun (WGS) entry which is preliminary data.</text>
</comment>
<dbReference type="PANTHER" id="PTHR12029:SF11">
    <property type="entry name" value="METHYLTRANSFERASE TARBP1-RELATED"/>
    <property type="match status" value="1"/>
</dbReference>
<feature type="domain" description="tRNA/rRNA methyltransferase SpoU type" evidence="12">
    <location>
        <begin position="1720"/>
        <end position="1861"/>
    </location>
</feature>
<proteinExistence type="predicted"/>
<evidence type="ECO:0000256" key="1">
    <source>
        <dbReference type="ARBA" id="ARBA00022603"/>
    </source>
</evidence>
<accession>A0ABD3GHE3</accession>
<dbReference type="CDD" id="cd18091">
    <property type="entry name" value="SpoU-like_TRM3-like"/>
    <property type="match status" value="1"/>
</dbReference>
<dbReference type="Gene3D" id="3.40.1280.10">
    <property type="match status" value="1"/>
</dbReference>
<evidence type="ECO:0000313" key="13">
    <source>
        <dbReference type="EMBL" id="KAL3677602.1"/>
    </source>
</evidence>
<evidence type="ECO:0000256" key="5">
    <source>
        <dbReference type="ARBA" id="ARBA00022990"/>
    </source>
</evidence>
<evidence type="ECO:0000256" key="10">
    <source>
        <dbReference type="ARBA" id="ARBA00093656"/>
    </source>
</evidence>
<dbReference type="SUPFAM" id="SSF75217">
    <property type="entry name" value="alpha/beta knot"/>
    <property type="match status" value="1"/>
</dbReference>
<dbReference type="InterPro" id="IPR044748">
    <property type="entry name" value="Trm3/TARBP1_C"/>
</dbReference>
<dbReference type="InterPro" id="IPR045330">
    <property type="entry name" value="TRM3/TARBP1"/>
</dbReference>
<keyword evidence="5" id="KW-0007">Acetylation</keyword>
<feature type="compositionally biased region" description="Polar residues" evidence="11">
    <location>
        <begin position="406"/>
        <end position="424"/>
    </location>
</feature>
<dbReference type="InterPro" id="IPR016024">
    <property type="entry name" value="ARM-type_fold"/>
</dbReference>
<comment type="catalytic activity">
    <reaction evidence="6">
        <text>guanosine(18) in tRNA + S-adenosyl-L-methionine = 2'-O-methylguanosine(18) in tRNA + S-adenosyl-L-homocysteine + H(+)</text>
        <dbReference type="Rhea" id="RHEA:20077"/>
        <dbReference type="Rhea" id="RHEA-COMP:10190"/>
        <dbReference type="Rhea" id="RHEA-COMP:10192"/>
        <dbReference type="ChEBI" id="CHEBI:15378"/>
        <dbReference type="ChEBI" id="CHEBI:57856"/>
        <dbReference type="ChEBI" id="CHEBI:59789"/>
        <dbReference type="ChEBI" id="CHEBI:74269"/>
        <dbReference type="ChEBI" id="CHEBI:74445"/>
        <dbReference type="EC" id="2.1.1.34"/>
    </reaction>
    <physiologicalReaction direction="left-to-right" evidence="6">
        <dbReference type="Rhea" id="RHEA:20078"/>
    </physiologicalReaction>
</comment>
<feature type="region of interest" description="Disordered" evidence="11">
    <location>
        <begin position="1622"/>
        <end position="1645"/>
    </location>
</feature>
<dbReference type="InterPro" id="IPR029028">
    <property type="entry name" value="Alpha/beta_knot_MTases"/>
</dbReference>
<keyword evidence="2" id="KW-0808">Transferase</keyword>
<reference evidence="13 14" key="1">
    <citation type="submission" date="2024-09" db="EMBL/GenBank/DDBJ databases">
        <title>Chromosome-scale assembly of Riccia sorocarpa.</title>
        <authorList>
            <person name="Paukszto L."/>
        </authorList>
    </citation>
    <scope>NUCLEOTIDE SEQUENCE [LARGE SCALE GENOMIC DNA]</scope>
    <source>
        <strain evidence="13">LP-2024</strain>
        <tissue evidence="13">Aerial parts of the thallus</tissue>
    </source>
</reference>
<gene>
    <name evidence="13" type="ORF">R1sor_027550</name>
</gene>
<evidence type="ECO:0000259" key="12">
    <source>
        <dbReference type="Pfam" id="PF00588"/>
    </source>
</evidence>
<feature type="region of interest" description="Disordered" evidence="11">
    <location>
        <begin position="392"/>
        <end position="427"/>
    </location>
</feature>
<dbReference type="Proteomes" id="UP001633002">
    <property type="component" value="Unassembled WGS sequence"/>
</dbReference>
<organism evidence="13 14">
    <name type="scientific">Riccia sorocarpa</name>
    <dbReference type="NCBI Taxonomy" id="122646"/>
    <lineage>
        <taxon>Eukaryota</taxon>
        <taxon>Viridiplantae</taxon>
        <taxon>Streptophyta</taxon>
        <taxon>Embryophyta</taxon>
        <taxon>Marchantiophyta</taxon>
        <taxon>Marchantiopsida</taxon>
        <taxon>Marchantiidae</taxon>
        <taxon>Marchantiales</taxon>
        <taxon>Ricciaceae</taxon>
        <taxon>Riccia</taxon>
    </lineage>
</organism>
<dbReference type="InterPro" id="IPR029026">
    <property type="entry name" value="tRNA_m1G_MTases_N"/>
</dbReference>
<sequence>MGSPSALLGALRNVSASAVAGLFDALLLTMQCSSSSLLLDILRLFPEVFQESAGDSSSTRLSEDGEGIHTYLTALFYLLKRSGREEEGNLENVIWTACVPLLRCQQTKFRPLQVEVAEMLAQAAAEHSNWAAVGNSIAPLCLESLNPQFLLNDNSASDQRVRVVTKPAWRMLEKKHNVAPLVTTLDERPELLSASTVCQLLGTLLSGALDSLADKIDTGKSAGVGTYSAGKFCEETVSVFLAPALAMFSQPVDSSLRHCAVQSLLPSLLTCSIKCGWSSDAFSLARADEARMSSLQEVWRCCQALLSHGPSQRQDVYMALASFSDLLFPAVLPPLPAEIEVDESDGEGVHVFDIRNDVLFWEELKSGLADADSLTRKRALFILRKALPGIQRSDAGSSTDADRIQTESNTSGISMNRTGNQNSSKRSKWAEKEAGFLGVGAVRDKLTEVHGWRQRWDAFILLHETLEEYGIHLVEAAWSHQMSFLLQFTKPKGDAKDAGPYWGGSLLQKKACNIDVNFTWISVLWQRGFDHKNPQVRRLVMQSFLEVEWERIRRLSSLLPDNVVLGPFLEALDDPVHHKDFGMKGIYSSVTAEGAAKFIGTYSSSLASRRRGVFVVRLAKAIVAKNRGRSGLMAQAICLEAAALASGSVTNRSSENTSQASDMWNEQSYEGPASLLDLLKNLVDNCKNHFNPNYRAKVCGHLLGTACALVAVPKVPFVKFAAFLTSFPKEQITYGGSLHHLLMSWIQAPVSASESGSASEINSWIVDGLRKMAETFLKLPGFLASVVTDEDVEAWRLEADRWTRLLALGLVNGGDCQHLISLIQSYACQIYRHAYMSACTPERLLLLLRSIFKEFKPSIDFLRSADIEDNSDSRSRSLRPGDKRITNVVLSIMDEIKSYAGRSVSAFWEYEQTESSELPAAVKGKLGGPSQRRLPSPLTAAVLQGILSMSTLAECCLWCCEVGRLSDIQESVVSYLWKFAWEVVTIPRKTSQIGAELQLAALEAFTYVCSALAKTATPFHVSAAHAWIKLDRKARPHLPDAPGEMADGLLNALFSNVEDSAFINALGRSRRSTLYGSKWCSADTLLSISGQCLSSPETFGEDENRSSAFSNSTLVRIFKDCIESLESAGEEYFLPLLRSIRRLMRLEVIEKMAADDEHDKYQIMWTLVQSGWSAVVDSNKRRVAPTAAFLSAIFHPAVFGDLEMHGSREDQEECGPLKWLLNRLIELGSRSPRTMRLTALHITGLWLSFPETATCYMKELKQLTLYGGESVDEELDGEILESESAAREYATLIQSSDPELTEEFTNSEMYVRVTVAVMVHTLATQIENLKPNAVGAKSVTTQDGWNFGRAFLLGLLTAAAEDTDLNKELYKKKSAIHRRKVRVWQMLCILSPFLCREDIAQLMHLLKKCLHRNNMPSVRQYIETFAAQLFLRFPELIEENLISALHDYNMKTQALSSYVLIAANVVFGTAASRREELMKKVLPAILPFMTSHHHNLRSFTQVLIYRILSQFPLSVGAGKASQEGVQCLQSITDYLDGNADCSRMRVFVEKHLNTFDPVTSTTPRGVFGSRYGEVDTAKSAEDHPFECAPVAVLDQVASFLSEAREELRESMAADAMALSAEENKCTKGGKENGGKPERVENDPHGGTELVTAKEAEDLAPLNFDIQKKIASLRFSDSHTGETRITTSRMSEYDTESELLLESMESRAKELIRMRGGRQDLVVVASLVGSVPNLAGLARTCEVFKASTLVVADVSVAEDRQFQLISVTAEQWIPLLEVPEVGISSYLKRKRREGYSILGLEQTANSVSIEKYLFPEKVVLVLGRESDGIPVDIIHALDTCLEIPQLGVIRSLNVHVSGAIAVWEYTRQQLSRSSL</sequence>
<evidence type="ECO:0000256" key="8">
    <source>
        <dbReference type="ARBA" id="ARBA00093594"/>
    </source>
</evidence>
<dbReference type="PANTHER" id="PTHR12029">
    <property type="entry name" value="RNA METHYLTRANSFERASE"/>
    <property type="match status" value="1"/>
</dbReference>
<dbReference type="InterPro" id="IPR001537">
    <property type="entry name" value="SpoU_MeTrfase"/>
</dbReference>
<evidence type="ECO:0000256" key="9">
    <source>
        <dbReference type="ARBA" id="ARBA00093636"/>
    </source>
</evidence>
<evidence type="ECO:0000256" key="2">
    <source>
        <dbReference type="ARBA" id="ARBA00022679"/>
    </source>
</evidence>
<evidence type="ECO:0000256" key="6">
    <source>
        <dbReference type="ARBA" id="ARBA00093266"/>
    </source>
</evidence>
<evidence type="ECO:0000256" key="11">
    <source>
        <dbReference type="SAM" id="MobiDB-lite"/>
    </source>
</evidence>
<dbReference type="Pfam" id="PF00588">
    <property type="entry name" value="SpoU_methylase"/>
    <property type="match status" value="1"/>
</dbReference>
<dbReference type="GO" id="GO:0003723">
    <property type="term" value="F:RNA binding"/>
    <property type="evidence" value="ECO:0007669"/>
    <property type="project" value="UniProtKB-KW"/>
</dbReference>
<dbReference type="GO" id="GO:0141100">
    <property type="term" value="F:tRNA (guanine(18)-2'-O)-methyltransferase activity"/>
    <property type="evidence" value="ECO:0007669"/>
    <property type="project" value="UniProtKB-EC"/>
</dbReference>
<keyword evidence="14" id="KW-1185">Reference proteome</keyword>
<dbReference type="FunFam" id="3.40.1280.10:FF:000010">
    <property type="entry name" value="probable methyltransferase TARBP1"/>
    <property type="match status" value="1"/>
</dbReference>
<keyword evidence="3" id="KW-0949">S-adenosyl-L-methionine</keyword>
<keyword evidence="1" id="KW-0489">Methyltransferase</keyword>
<evidence type="ECO:0000256" key="4">
    <source>
        <dbReference type="ARBA" id="ARBA00022884"/>
    </source>
</evidence>
<name>A0ABD3GHE3_9MARC</name>
<comment type="function">
    <text evidence="7">S-adenosyl-L-methionine-dependent 2'-O-ribose methyltransferase that catalyzes the formation of 2'-O-methylguanosine at position 18 (Gm18) in a subset of tRNA. Selectively mediates Gm18 methylation of tRNAGln-TTG/CTG and tRNASer-TGA/GCT. Gm18 modification can enhance the stability of modified tRNAs.</text>
</comment>
<protein>
    <recommendedName>
        <fullName evidence="9">tRNA (guanosine(18)-2'-O)-methyltransferase TARBP1</fullName>
        <ecNumber evidence="8">2.1.1.34</ecNumber>
    </recommendedName>
    <alternativeName>
        <fullName evidence="10">TAR RNA-binding protein 1</fullName>
    </alternativeName>
</protein>
<dbReference type="EMBL" id="JBJQOH010000008">
    <property type="protein sequence ID" value="KAL3677602.1"/>
    <property type="molecule type" value="Genomic_DNA"/>
</dbReference>
<evidence type="ECO:0000256" key="7">
    <source>
        <dbReference type="ARBA" id="ARBA00093361"/>
    </source>
</evidence>
<dbReference type="GO" id="GO:0032259">
    <property type="term" value="P:methylation"/>
    <property type="evidence" value="ECO:0007669"/>
    <property type="project" value="UniProtKB-KW"/>
</dbReference>
<dbReference type="EC" id="2.1.1.34" evidence="8"/>
<evidence type="ECO:0000313" key="14">
    <source>
        <dbReference type="Proteomes" id="UP001633002"/>
    </source>
</evidence>
<keyword evidence="4" id="KW-0694">RNA-binding</keyword>